<gene>
    <name evidence="1" type="ORF">SDC9_41859</name>
</gene>
<reference evidence="1" key="1">
    <citation type="submission" date="2019-08" db="EMBL/GenBank/DDBJ databases">
        <authorList>
            <person name="Kucharzyk K."/>
            <person name="Murdoch R.W."/>
            <person name="Higgins S."/>
            <person name="Loffler F."/>
        </authorList>
    </citation>
    <scope>NUCLEOTIDE SEQUENCE</scope>
</reference>
<name>A0A644VWQ9_9ZZZZ</name>
<accession>A0A644VWQ9</accession>
<comment type="caution">
    <text evidence="1">The sequence shown here is derived from an EMBL/GenBank/DDBJ whole genome shotgun (WGS) entry which is preliminary data.</text>
</comment>
<organism evidence="1">
    <name type="scientific">bioreactor metagenome</name>
    <dbReference type="NCBI Taxonomy" id="1076179"/>
    <lineage>
        <taxon>unclassified sequences</taxon>
        <taxon>metagenomes</taxon>
        <taxon>ecological metagenomes</taxon>
    </lineage>
</organism>
<sequence>MKNNYCLRGAVAALLLLILFSFQTTAQSTPEAFLGLLPGIPSSLCTNDESEVAAFSDQIILVKGKIGEYSERVSLSSGVSEKQAKKEAYASTSSMTGISQAELMKLANMSEAEQERWAQEYAAKQVATAKAGKPVAGENSDKAKRLYSLNQERTKIKGEIDAIYNRLSVLNQEMIARDTVETRKKNAKIKTIEKAWADAPWPPRALMQDPAVDLKFKKQIYQCESDYCSTMSPLMLDYVTRYLTGLKYAIPLYRKLCEVDNEISTLQGLTAAVIKDENLYAVAAVEDYADVLSSVYMYRCGKFEE</sequence>
<protein>
    <submittedName>
        <fullName evidence="1">Uncharacterized protein</fullName>
    </submittedName>
</protein>
<dbReference type="EMBL" id="VSSQ01000477">
    <property type="protein sequence ID" value="MPL95687.1"/>
    <property type="molecule type" value="Genomic_DNA"/>
</dbReference>
<proteinExistence type="predicted"/>
<evidence type="ECO:0000313" key="1">
    <source>
        <dbReference type="EMBL" id="MPL95687.1"/>
    </source>
</evidence>
<dbReference type="AlphaFoldDB" id="A0A644VWQ9"/>